<dbReference type="GO" id="GO:0006054">
    <property type="term" value="P:N-acetylneuraminate metabolic process"/>
    <property type="evidence" value="ECO:0007669"/>
    <property type="project" value="UniProtKB-UniPathway"/>
</dbReference>
<dbReference type="Gene3D" id="3.40.50.1000">
    <property type="entry name" value="HAD superfamily/HAD-like"/>
    <property type="match status" value="1"/>
</dbReference>
<dbReference type="PANTHER" id="PTHR21485">
    <property type="entry name" value="HAD SUPERFAMILY MEMBERS CMAS AND KDSC"/>
    <property type="match status" value="1"/>
</dbReference>
<dbReference type="UniPathway" id="UPA00628"/>
<dbReference type="SUPFAM" id="SSF53448">
    <property type="entry name" value="Nucleotide-diphospho-sugar transferases"/>
    <property type="match status" value="1"/>
</dbReference>
<dbReference type="InterPro" id="IPR003329">
    <property type="entry name" value="Cytidylyl_trans"/>
</dbReference>
<reference evidence="5" key="1">
    <citation type="journal article" date="2012" name="Science">
        <title>Fermentation, hydrogen, and sulfur metabolism in multiple uncultivated bacterial phyla.</title>
        <authorList>
            <person name="Wrighton K.C."/>
            <person name="Thomas B.C."/>
            <person name="Sharon I."/>
            <person name="Miller C.S."/>
            <person name="Castelle C.J."/>
            <person name="VerBerkmoes N.C."/>
            <person name="Wilkins M.J."/>
            <person name="Hettich R.L."/>
            <person name="Lipton M.S."/>
            <person name="Williams K.H."/>
            <person name="Long P.E."/>
            <person name="Banfield J.F."/>
        </authorList>
    </citation>
    <scope>NUCLEOTIDE SEQUENCE [LARGE SCALE GENOMIC DNA]</scope>
</reference>
<sequence length="377" mass="43747">MKIIALIPLRGGSKSIPHKNIKLLAWKPLCNWTIEASLWSKYIQETWVSTDDQEIKAIAIATGAKVIDRPTEFASDTASTESVMLHFMKHIDFDILVTLQATSPCTSSDDLDTAIKQFIDKEYGSMLSWVITKRFFWNKNGQPLNYDYLSRPRRQDFEGTIMENGAFYITKKSVLQKNQNRLGGKIGIYKMSEDTAIEIDEPEDWVNVEKILLSRQKDTLIDIKNIKVIFSDFDGVWTNNMVYTDSIGNEILRCSKADSLWLNIFRENIDIPIIVLTKEANPVVKKRCEKLKICVEDNMINKESFIEKYIKTNKISWENVCYVWNDINDLYCIQKAWLSFCPKDAVKLVKDKSLYILNAEWWNGAIREIFDIFLMQK</sequence>
<organism evidence="5">
    <name type="scientific">uncultured bacterium</name>
    <name type="common">gcode 4</name>
    <dbReference type="NCBI Taxonomy" id="1234023"/>
    <lineage>
        <taxon>Bacteria</taxon>
        <taxon>environmental samples</taxon>
    </lineage>
</organism>
<evidence type="ECO:0000256" key="1">
    <source>
        <dbReference type="ARBA" id="ARBA00001862"/>
    </source>
</evidence>
<dbReference type="InterPro" id="IPR023214">
    <property type="entry name" value="HAD_sf"/>
</dbReference>
<dbReference type="GO" id="GO:0008781">
    <property type="term" value="F:N-acylneuraminate cytidylyltransferase activity"/>
    <property type="evidence" value="ECO:0007669"/>
    <property type="project" value="UniProtKB-EC"/>
</dbReference>
<comment type="pathway">
    <text evidence="2">Amino-sugar metabolism; N-acetylneuraminate metabolism.</text>
</comment>
<accession>K1YCD4</accession>
<comment type="similarity">
    <text evidence="3">Belongs to the CMP-NeuNAc synthase family.</text>
</comment>
<dbReference type="Pfam" id="PF02348">
    <property type="entry name" value="CTP_transf_3"/>
    <property type="match status" value="1"/>
</dbReference>
<dbReference type="PANTHER" id="PTHR21485:SF3">
    <property type="entry name" value="N-ACYLNEURAMINATE CYTIDYLYLTRANSFERASE"/>
    <property type="match status" value="1"/>
</dbReference>
<dbReference type="InterPro" id="IPR029044">
    <property type="entry name" value="Nucleotide-diphossugar_trans"/>
</dbReference>
<proteinExistence type="inferred from homology"/>
<dbReference type="AlphaFoldDB" id="K1YCD4"/>
<name>K1YCD4_9BACT</name>
<keyword evidence="5" id="KW-0808">Transferase</keyword>
<comment type="catalytic activity">
    <reaction evidence="1">
        <text>an N-acylneuraminate + CTP = a CMP-N-acyl-beta-neuraminate + diphosphate</text>
        <dbReference type="Rhea" id="RHEA:11344"/>
        <dbReference type="ChEBI" id="CHEBI:33019"/>
        <dbReference type="ChEBI" id="CHEBI:37563"/>
        <dbReference type="ChEBI" id="CHEBI:60073"/>
        <dbReference type="ChEBI" id="CHEBI:68671"/>
        <dbReference type="EC" id="2.7.7.43"/>
    </reaction>
</comment>
<dbReference type="Gene3D" id="3.90.550.10">
    <property type="entry name" value="Spore Coat Polysaccharide Biosynthesis Protein SpsA, Chain A"/>
    <property type="match status" value="1"/>
</dbReference>
<gene>
    <name evidence="5" type="primary">neuA</name>
    <name evidence="5" type="ORF">ACD_78C00197G0008</name>
</gene>
<evidence type="ECO:0000256" key="3">
    <source>
        <dbReference type="ARBA" id="ARBA00010726"/>
    </source>
</evidence>
<dbReference type="SUPFAM" id="SSF56784">
    <property type="entry name" value="HAD-like"/>
    <property type="match status" value="1"/>
</dbReference>
<dbReference type="InterPro" id="IPR050793">
    <property type="entry name" value="CMP-NeuNAc_synthase"/>
</dbReference>
<evidence type="ECO:0000313" key="5">
    <source>
        <dbReference type="EMBL" id="EKD29973.1"/>
    </source>
</evidence>
<dbReference type="EMBL" id="AMFJ01034197">
    <property type="protein sequence ID" value="EKD29973.1"/>
    <property type="molecule type" value="Genomic_DNA"/>
</dbReference>
<dbReference type="CDD" id="cd02513">
    <property type="entry name" value="CMP-NeuAc_Synthase"/>
    <property type="match status" value="1"/>
</dbReference>
<comment type="caution">
    <text evidence="5">The sequence shown here is derived from an EMBL/GenBank/DDBJ whole genome shotgun (WGS) entry which is preliminary data.</text>
</comment>
<dbReference type="EC" id="2.7.7.43" evidence="4"/>
<evidence type="ECO:0000256" key="2">
    <source>
        <dbReference type="ARBA" id="ARBA00005141"/>
    </source>
</evidence>
<keyword evidence="5" id="KW-0548">Nucleotidyltransferase</keyword>
<protein>
    <recommendedName>
        <fullName evidence="4">N-acylneuraminate cytidylyltransferase</fullName>
        <ecNumber evidence="4">2.7.7.43</ecNumber>
    </recommendedName>
</protein>
<dbReference type="InterPro" id="IPR036412">
    <property type="entry name" value="HAD-like_sf"/>
</dbReference>
<evidence type="ECO:0000256" key="4">
    <source>
        <dbReference type="ARBA" id="ARBA00012491"/>
    </source>
</evidence>